<sequence length="395" mass="45224">MPENAHECAFCERTGAPRRCEGCERAYYCDYVCQTHHWIYHIFSCNSGDVTTAHHLALAARHGDLPEPVTSAEYGISTAGSPHARIMLFGVYAGLLEGLGVKPVILHRWKEDGNLIENIKRAYEGVSEELRGDYYAWFLRNQHILSTEHVAVQEKEGLTVAQERAYRTWCFIGRPRDTPPQIVSSLVQSLPYNDGLCFELYTMLLRGVFPGPQFPIWMTFGFCACQGEEALTRLRSDYRALIAACTFEEFVRAFTNASLIRLFEEKGVTLCASPNIIDVLSGSPDRQKPVWPLKRYVECEYYNFKNKIIDSRTTKQLSIWGFSSVLPPEEQKMLVSLYKRFFGFETNGDPLQLDKARRAGRLYEFFTEDMLFILKPKKIYKRMLKVSKAPGSDLL</sequence>
<name>A0AAD5YWS7_9AGAR</name>
<protein>
    <recommendedName>
        <fullName evidence="5">MYND-type domain-containing protein</fullName>
    </recommendedName>
</protein>
<reference evidence="6" key="1">
    <citation type="submission" date="2022-07" db="EMBL/GenBank/DDBJ databases">
        <title>Genome Sequence of Leucocoprinus birnbaumii.</title>
        <authorList>
            <person name="Buettner E."/>
        </authorList>
    </citation>
    <scope>NUCLEOTIDE SEQUENCE</scope>
    <source>
        <strain evidence="6">VT141</strain>
    </source>
</reference>
<keyword evidence="7" id="KW-1185">Reference proteome</keyword>
<accession>A0AAD5YWS7</accession>
<dbReference type="Proteomes" id="UP001213000">
    <property type="component" value="Unassembled WGS sequence"/>
</dbReference>
<dbReference type="SUPFAM" id="SSF144232">
    <property type="entry name" value="HIT/MYND zinc finger-like"/>
    <property type="match status" value="1"/>
</dbReference>
<comment type="caution">
    <text evidence="6">The sequence shown here is derived from an EMBL/GenBank/DDBJ whole genome shotgun (WGS) entry which is preliminary data.</text>
</comment>
<evidence type="ECO:0000313" key="7">
    <source>
        <dbReference type="Proteomes" id="UP001213000"/>
    </source>
</evidence>
<dbReference type="AlphaFoldDB" id="A0AAD5YWS7"/>
<dbReference type="Pfam" id="PF01753">
    <property type="entry name" value="zf-MYND"/>
    <property type="match status" value="1"/>
</dbReference>
<evidence type="ECO:0000313" key="6">
    <source>
        <dbReference type="EMBL" id="KAJ3569505.1"/>
    </source>
</evidence>
<evidence type="ECO:0000256" key="4">
    <source>
        <dbReference type="PROSITE-ProRule" id="PRU00134"/>
    </source>
</evidence>
<evidence type="ECO:0000256" key="3">
    <source>
        <dbReference type="ARBA" id="ARBA00022833"/>
    </source>
</evidence>
<gene>
    <name evidence="6" type="ORF">NP233_g5001</name>
</gene>
<proteinExistence type="predicted"/>
<dbReference type="PROSITE" id="PS50865">
    <property type="entry name" value="ZF_MYND_2"/>
    <property type="match status" value="1"/>
</dbReference>
<organism evidence="6 7">
    <name type="scientific">Leucocoprinus birnbaumii</name>
    <dbReference type="NCBI Taxonomy" id="56174"/>
    <lineage>
        <taxon>Eukaryota</taxon>
        <taxon>Fungi</taxon>
        <taxon>Dikarya</taxon>
        <taxon>Basidiomycota</taxon>
        <taxon>Agaricomycotina</taxon>
        <taxon>Agaricomycetes</taxon>
        <taxon>Agaricomycetidae</taxon>
        <taxon>Agaricales</taxon>
        <taxon>Agaricineae</taxon>
        <taxon>Agaricaceae</taxon>
        <taxon>Leucocoprinus</taxon>
    </lineage>
</organism>
<dbReference type="InterPro" id="IPR002893">
    <property type="entry name" value="Znf_MYND"/>
</dbReference>
<keyword evidence="3" id="KW-0862">Zinc</keyword>
<evidence type="ECO:0000256" key="2">
    <source>
        <dbReference type="ARBA" id="ARBA00022771"/>
    </source>
</evidence>
<dbReference type="GO" id="GO:0008270">
    <property type="term" value="F:zinc ion binding"/>
    <property type="evidence" value="ECO:0007669"/>
    <property type="project" value="UniProtKB-KW"/>
</dbReference>
<evidence type="ECO:0000259" key="5">
    <source>
        <dbReference type="PROSITE" id="PS50865"/>
    </source>
</evidence>
<dbReference type="Gene3D" id="6.10.140.2220">
    <property type="match status" value="1"/>
</dbReference>
<keyword evidence="2 4" id="KW-0863">Zinc-finger</keyword>
<evidence type="ECO:0000256" key="1">
    <source>
        <dbReference type="ARBA" id="ARBA00022723"/>
    </source>
</evidence>
<dbReference type="EMBL" id="JANIEX010000284">
    <property type="protein sequence ID" value="KAJ3569505.1"/>
    <property type="molecule type" value="Genomic_DNA"/>
</dbReference>
<keyword evidence="1" id="KW-0479">Metal-binding</keyword>
<feature type="domain" description="MYND-type" evidence="5">
    <location>
        <begin position="8"/>
        <end position="45"/>
    </location>
</feature>